<organism evidence="9 10">
    <name type="scientific">Spirulina subsalsa FACHB-351</name>
    <dbReference type="NCBI Taxonomy" id="234711"/>
    <lineage>
        <taxon>Bacteria</taxon>
        <taxon>Bacillati</taxon>
        <taxon>Cyanobacteriota</taxon>
        <taxon>Cyanophyceae</taxon>
        <taxon>Spirulinales</taxon>
        <taxon>Spirulinaceae</taxon>
        <taxon>Spirulina</taxon>
    </lineage>
</organism>
<gene>
    <name evidence="9" type="ORF">K4A83_20305</name>
</gene>
<comment type="similarity">
    <text evidence="2 7">Belongs to the ExbD/TolR family.</text>
</comment>
<feature type="signal peptide" evidence="8">
    <location>
        <begin position="1"/>
        <end position="18"/>
    </location>
</feature>
<proteinExistence type="inferred from homology"/>
<comment type="caution">
    <text evidence="9">The sequence shown here is derived from an EMBL/GenBank/DDBJ whole genome shotgun (WGS) entry which is preliminary data.</text>
</comment>
<dbReference type="InterPro" id="IPR003400">
    <property type="entry name" value="ExbD"/>
</dbReference>
<dbReference type="RefSeq" id="WP_407810243.1">
    <property type="nucleotide sequence ID" value="NZ_JAIHOM010000151.1"/>
</dbReference>
<evidence type="ECO:0000313" key="10">
    <source>
        <dbReference type="Proteomes" id="UP001526426"/>
    </source>
</evidence>
<evidence type="ECO:0000256" key="3">
    <source>
        <dbReference type="ARBA" id="ARBA00022475"/>
    </source>
</evidence>
<evidence type="ECO:0000256" key="6">
    <source>
        <dbReference type="ARBA" id="ARBA00023136"/>
    </source>
</evidence>
<keyword evidence="7" id="KW-0653">Protein transport</keyword>
<dbReference type="PANTHER" id="PTHR30558:SF3">
    <property type="entry name" value="BIOPOLYMER TRANSPORT PROTEIN EXBD-RELATED"/>
    <property type="match status" value="1"/>
</dbReference>
<dbReference type="PANTHER" id="PTHR30558">
    <property type="entry name" value="EXBD MEMBRANE COMPONENT OF PMF-DRIVEN MACROMOLECULE IMPORT SYSTEM"/>
    <property type="match status" value="1"/>
</dbReference>
<dbReference type="Pfam" id="PF02472">
    <property type="entry name" value="ExbD"/>
    <property type="match status" value="1"/>
</dbReference>
<evidence type="ECO:0000256" key="1">
    <source>
        <dbReference type="ARBA" id="ARBA00004162"/>
    </source>
</evidence>
<feature type="chain" id="PRO_5045367675" evidence="8">
    <location>
        <begin position="19"/>
        <end position="122"/>
    </location>
</feature>
<keyword evidence="10" id="KW-1185">Reference proteome</keyword>
<dbReference type="EMBL" id="JAIHOM010000151">
    <property type="protein sequence ID" value="MCW6038596.1"/>
    <property type="molecule type" value="Genomic_DNA"/>
</dbReference>
<dbReference type="Gene3D" id="3.30.420.270">
    <property type="match status" value="1"/>
</dbReference>
<evidence type="ECO:0000256" key="7">
    <source>
        <dbReference type="RuleBase" id="RU003879"/>
    </source>
</evidence>
<evidence type="ECO:0000256" key="8">
    <source>
        <dbReference type="SAM" id="SignalP"/>
    </source>
</evidence>
<keyword evidence="7" id="KW-0813">Transport</keyword>
<name>A0ABT3LAQ8_9CYAN</name>
<sequence length="122" mass="13250">MMAVLAFFVLISMLLTTAPDGVEVQLPGEENEESSEELERDFLLVRLTATQEGIVNGESLTQEQILAQIPNYLVTVPEGVVLLVAEPDVPYEVVIQWLAAMKTVGGDRVSLGIEPVDPEGLN</sequence>
<evidence type="ECO:0000256" key="2">
    <source>
        <dbReference type="ARBA" id="ARBA00005811"/>
    </source>
</evidence>
<evidence type="ECO:0000256" key="4">
    <source>
        <dbReference type="ARBA" id="ARBA00022692"/>
    </source>
</evidence>
<keyword evidence="6" id="KW-0472">Membrane</keyword>
<dbReference type="Proteomes" id="UP001526426">
    <property type="component" value="Unassembled WGS sequence"/>
</dbReference>
<keyword evidence="3" id="KW-1003">Cell membrane</keyword>
<reference evidence="9 10" key="1">
    <citation type="submission" date="2021-08" db="EMBL/GenBank/DDBJ databases">
        <title>Draft genome sequence of Spirulina subsalsa with high tolerance to salinity and hype-accumulation of phycocyanin.</title>
        <authorList>
            <person name="Pei H."/>
            <person name="Jiang L."/>
        </authorList>
    </citation>
    <scope>NUCLEOTIDE SEQUENCE [LARGE SCALE GENOMIC DNA]</scope>
    <source>
        <strain evidence="9 10">FACHB-351</strain>
    </source>
</reference>
<protein>
    <submittedName>
        <fullName evidence="9">Biopolymer transporter ExbD</fullName>
    </submittedName>
</protein>
<evidence type="ECO:0000256" key="5">
    <source>
        <dbReference type="ARBA" id="ARBA00022989"/>
    </source>
</evidence>
<comment type="subcellular location">
    <subcellularLocation>
        <location evidence="1">Cell membrane</location>
        <topology evidence="1">Single-pass membrane protein</topology>
    </subcellularLocation>
    <subcellularLocation>
        <location evidence="7">Cell membrane</location>
        <topology evidence="7">Single-pass type II membrane protein</topology>
    </subcellularLocation>
</comment>
<keyword evidence="8" id="KW-0732">Signal</keyword>
<accession>A0ABT3LAQ8</accession>
<evidence type="ECO:0000313" key="9">
    <source>
        <dbReference type="EMBL" id="MCW6038596.1"/>
    </source>
</evidence>
<keyword evidence="4 7" id="KW-0812">Transmembrane</keyword>
<keyword evidence="5" id="KW-1133">Transmembrane helix</keyword>